<dbReference type="EMBL" id="JADNYJ010000245">
    <property type="protein sequence ID" value="KAF8873170.1"/>
    <property type="molecule type" value="Genomic_DNA"/>
</dbReference>
<proteinExistence type="predicted"/>
<organism evidence="1 2">
    <name type="scientific">Gymnopilus junonius</name>
    <name type="common">Spectacular rustgill mushroom</name>
    <name type="synonym">Gymnopilus spectabilis subsp. junonius</name>
    <dbReference type="NCBI Taxonomy" id="109634"/>
    <lineage>
        <taxon>Eukaryota</taxon>
        <taxon>Fungi</taxon>
        <taxon>Dikarya</taxon>
        <taxon>Basidiomycota</taxon>
        <taxon>Agaricomycotina</taxon>
        <taxon>Agaricomycetes</taxon>
        <taxon>Agaricomycetidae</taxon>
        <taxon>Agaricales</taxon>
        <taxon>Agaricineae</taxon>
        <taxon>Hymenogastraceae</taxon>
        <taxon>Gymnopilus</taxon>
    </lineage>
</organism>
<protein>
    <submittedName>
        <fullName evidence="1">Uncharacterized protein</fullName>
    </submittedName>
</protein>
<reference evidence="1" key="1">
    <citation type="submission" date="2020-11" db="EMBL/GenBank/DDBJ databases">
        <authorList>
            <consortium name="DOE Joint Genome Institute"/>
            <person name="Ahrendt S."/>
            <person name="Riley R."/>
            <person name="Andreopoulos W."/>
            <person name="LaButti K."/>
            <person name="Pangilinan J."/>
            <person name="Ruiz-duenas F.J."/>
            <person name="Barrasa J.M."/>
            <person name="Sanchez-Garcia M."/>
            <person name="Camarero S."/>
            <person name="Miyauchi S."/>
            <person name="Serrano A."/>
            <person name="Linde D."/>
            <person name="Babiker R."/>
            <person name="Drula E."/>
            <person name="Ayuso-Fernandez I."/>
            <person name="Pacheco R."/>
            <person name="Padilla G."/>
            <person name="Ferreira P."/>
            <person name="Barriuso J."/>
            <person name="Kellner H."/>
            <person name="Castanera R."/>
            <person name="Alfaro M."/>
            <person name="Ramirez L."/>
            <person name="Pisabarro A.G."/>
            <person name="Kuo A."/>
            <person name="Tritt A."/>
            <person name="Lipzen A."/>
            <person name="He G."/>
            <person name="Yan M."/>
            <person name="Ng V."/>
            <person name="Cullen D."/>
            <person name="Martin F."/>
            <person name="Rosso M.-N."/>
            <person name="Henrissat B."/>
            <person name="Hibbett D."/>
            <person name="Martinez A.T."/>
            <person name="Grigoriev I.V."/>
        </authorList>
    </citation>
    <scope>NUCLEOTIDE SEQUENCE</scope>
    <source>
        <strain evidence="1">AH 44721</strain>
    </source>
</reference>
<comment type="caution">
    <text evidence="1">The sequence shown here is derived from an EMBL/GenBank/DDBJ whole genome shotgun (WGS) entry which is preliminary data.</text>
</comment>
<evidence type="ECO:0000313" key="1">
    <source>
        <dbReference type="EMBL" id="KAF8873170.1"/>
    </source>
</evidence>
<accession>A0A9P5N9M7</accession>
<evidence type="ECO:0000313" key="2">
    <source>
        <dbReference type="Proteomes" id="UP000724874"/>
    </source>
</evidence>
<sequence>MPIIYSWPNREPIASSKFHSRHDPSRRTWSLSAITEFHSSCEYSVYVTGAKMVEEWYNSFPGMP</sequence>
<keyword evidence="2" id="KW-1185">Reference proteome</keyword>
<gene>
    <name evidence="1" type="ORF">CPB84DRAFT_1798603</name>
</gene>
<dbReference type="Proteomes" id="UP000724874">
    <property type="component" value="Unassembled WGS sequence"/>
</dbReference>
<dbReference type="AlphaFoldDB" id="A0A9P5N9M7"/>
<name>A0A9P5N9M7_GYMJU</name>